<dbReference type="Proteomes" id="UP000824681">
    <property type="component" value="Chromosome"/>
</dbReference>
<dbReference type="InterPro" id="IPR009003">
    <property type="entry name" value="Peptidase_S1_PA"/>
</dbReference>
<evidence type="ECO:0000256" key="1">
    <source>
        <dbReference type="ARBA" id="ARBA00022729"/>
    </source>
</evidence>
<feature type="domain" description="Peptidase S1" evidence="4">
    <location>
        <begin position="171"/>
        <end position="337"/>
    </location>
</feature>
<feature type="chain" id="PRO_5046563320" description="Peptidase S1 domain-containing protein" evidence="3">
    <location>
        <begin position="33"/>
        <end position="379"/>
    </location>
</feature>
<reference evidence="5 6" key="1">
    <citation type="journal article" date="2021" name="ACS Chem. Biol.">
        <title>Genomic-Led Discovery of a Novel Glycopeptide Antibiotic by Nonomuraea coxensis DSM 45129.</title>
        <authorList>
            <person name="Yushchuk O."/>
            <person name="Vior N.M."/>
            <person name="Andreo-Vidal A."/>
            <person name="Berini F."/>
            <person name="Ruckert C."/>
            <person name="Busche T."/>
            <person name="Binda E."/>
            <person name="Kalinowski J."/>
            <person name="Truman A.W."/>
            <person name="Marinelli F."/>
        </authorList>
    </citation>
    <scope>NUCLEOTIDE SEQUENCE [LARGE SCALE GENOMIC DNA]</scope>
    <source>
        <strain evidence="5 6">DSM 45129</strain>
    </source>
</reference>
<name>A0ABX8TVT7_9ACTN</name>
<dbReference type="PROSITE" id="PS00134">
    <property type="entry name" value="TRYPSIN_HIS"/>
    <property type="match status" value="1"/>
</dbReference>
<keyword evidence="6" id="KW-1185">Reference proteome</keyword>
<sequence length="379" mass="39041">MTLSTPLLAAAPLVAGLMGPALIGAAPGPRQADPVPASHPARQPAAGPAAGRPAATPATSATEPVVEHVAAHTAAEQRRVLDYWTPRRMAGALPIDLLDLVTGGDGLLGGLTGQAPGRPRQAAALTLPAPAASKLPMPRRQAAAAPAAPAASTIGARWGAGGAVSRTTGRVFMTLNGADFVCSASTVKSANQDVVVTAGHCVKDGAGEWAQNWTFVPGYGSRGEQPYGRYAARRMFVTGPWARKADDDYDIGMVALAPSGGRHAAEAVGAQEIAFNVPRGGQAYGFGYPADPPYRGDHLVYCAGRLRDDPYKQTRDQGLGCAMTAGSSGGPWLTGFDPATGRGRITSLSSFKYTDDARTMYGPYFGAAAKALYDTAQRS</sequence>
<proteinExistence type="predicted"/>
<accession>A0ABX8TVT7</accession>
<dbReference type="Gene3D" id="2.40.10.10">
    <property type="entry name" value="Trypsin-like serine proteases"/>
    <property type="match status" value="2"/>
</dbReference>
<dbReference type="InterPro" id="IPR043504">
    <property type="entry name" value="Peptidase_S1_PA_chymotrypsin"/>
</dbReference>
<dbReference type="RefSeq" id="WP_063711700.1">
    <property type="nucleotide sequence ID" value="NZ_CP068985.1"/>
</dbReference>
<dbReference type="Pfam" id="PF00089">
    <property type="entry name" value="Trypsin"/>
    <property type="match status" value="1"/>
</dbReference>
<dbReference type="InterPro" id="IPR050966">
    <property type="entry name" value="Glutamyl_endopeptidase"/>
</dbReference>
<dbReference type="InterPro" id="IPR018114">
    <property type="entry name" value="TRYPSIN_HIS"/>
</dbReference>
<evidence type="ECO:0000313" key="6">
    <source>
        <dbReference type="Proteomes" id="UP000824681"/>
    </source>
</evidence>
<keyword evidence="1 3" id="KW-0732">Signal</keyword>
<dbReference type="PANTHER" id="PTHR15462">
    <property type="entry name" value="SERINE PROTEASE"/>
    <property type="match status" value="1"/>
</dbReference>
<feature type="region of interest" description="Disordered" evidence="2">
    <location>
        <begin position="28"/>
        <end position="72"/>
    </location>
</feature>
<evidence type="ECO:0000313" key="5">
    <source>
        <dbReference type="EMBL" id="QYC39498.1"/>
    </source>
</evidence>
<gene>
    <name evidence="5" type="ORF">Nocox_09390</name>
</gene>
<evidence type="ECO:0000256" key="2">
    <source>
        <dbReference type="SAM" id="MobiDB-lite"/>
    </source>
</evidence>
<feature type="signal peptide" evidence="3">
    <location>
        <begin position="1"/>
        <end position="32"/>
    </location>
</feature>
<dbReference type="InterPro" id="IPR001254">
    <property type="entry name" value="Trypsin_dom"/>
</dbReference>
<protein>
    <recommendedName>
        <fullName evidence="4">Peptidase S1 domain-containing protein</fullName>
    </recommendedName>
</protein>
<feature type="compositionally biased region" description="Low complexity" evidence="2">
    <location>
        <begin position="40"/>
        <end position="64"/>
    </location>
</feature>
<evidence type="ECO:0000259" key="4">
    <source>
        <dbReference type="Pfam" id="PF00089"/>
    </source>
</evidence>
<dbReference type="EMBL" id="CP068985">
    <property type="protein sequence ID" value="QYC39498.1"/>
    <property type="molecule type" value="Genomic_DNA"/>
</dbReference>
<dbReference type="SUPFAM" id="SSF50494">
    <property type="entry name" value="Trypsin-like serine proteases"/>
    <property type="match status" value="1"/>
</dbReference>
<evidence type="ECO:0000256" key="3">
    <source>
        <dbReference type="SAM" id="SignalP"/>
    </source>
</evidence>
<organism evidence="5 6">
    <name type="scientific">Nonomuraea coxensis DSM 45129</name>
    <dbReference type="NCBI Taxonomy" id="1122611"/>
    <lineage>
        <taxon>Bacteria</taxon>
        <taxon>Bacillati</taxon>
        <taxon>Actinomycetota</taxon>
        <taxon>Actinomycetes</taxon>
        <taxon>Streptosporangiales</taxon>
        <taxon>Streptosporangiaceae</taxon>
        <taxon>Nonomuraea</taxon>
    </lineage>
</organism>